<dbReference type="GO" id="GO:0016020">
    <property type="term" value="C:membrane"/>
    <property type="evidence" value="ECO:0007669"/>
    <property type="project" value="UniProtKB-SubCell"/>
</dbReference>
<dbReference type="PANTHER" id="PTHR19432:SF35">
    <property type="entry name" value="SOLUTE CARRIER FAMILY 45 MEMBER 3 ISOFORM X1"/>
    <property type="match status" value="1"/>
</dbReference>
<evidence type="ECO:0000256" key="1">
    <source>
        <dbReference type="ARBA" id="ARBA00004141"/>
    </source>
</evidence>
<comment type="caution">
    <text evidence="6">The sequence shown here is derived from an EMBL/GenBank/DDBJ whole genome shotgun (WGS) entry which is preliminary data.</text>
</comment>
<dbReference type="AlphaFoldDB" id="A0AAV2SDQ5"/>
<name>A0AAV2SDQ5_MEGNR</name>
<keyword evidence="2" id="KW-0813">Transport</keyword>
<protein>
    <submittedName>
        <fullName evidence="6">Uncharacterized protein</fullName>
    </submittedName>
</protein>
<evidence type="ECO:0000256" key="4">
    <source>
        <dbReference type="ARBA" id="ARBA00022989"/>
    </source>
</evidence>
<sequence length="120" mass="12608">LSPQQVSELMTATEPGSFNASSITDVIGELPDNVNLNITSDSTGSPLQVPIVEDSHSWGIFFTILGTMLLDFDADACQSPSRAYLLDVTLPEDHAVGLSTFTVMAGLGGGFGYALGAINW</sequence>
<evidence type="ECO:0000256" key="2">
    <source>
        <dbReference type="ARBA" id="ARBA00022448"/>
    </source>
</evidence>
<proteinExistence type="predicted"/>
<comment type="subcellular location">
    <subcellularLocation>
        <location evidence="1">Membrane</location>
        <topology evidence="1">Multi-pass membrane protein</topology>
    </subcellularLocation>
</comment>
<feature type="non-terminal residue" evidence="6">
    <location>
        <position position="120"/>
    </location>
</feature>
<organism evidence="6 7">
    <name type="scientific">Meganyctiphanes norvegica</name>
    <name type="common">Northern krill</name>
    <name type="synonym">Thysanopoda norvegica</name>
    <dbReference type="NCBI Taxonomy" id="48144"/>
    <lineage>
        <taxon>Eukaryota</taxon>
        <taxon>Metazoa</taxon>
        <taxon>Ecdysozoa</taxon>
        <taxon>Arthropoda</taxon>
        <taxon>Crustacea</taxon>
        <taxon>Multicrustacea</taxon>
        <taxon>Malacostraca</taxon>
        <taxon>Eumalacostraca</taxon>
        <taxon>Eucarida</taxon>
        <taxon>Euphausiacea</taxon>
        <taxon>Euphausiidae</taxon>
        <taxon>Meganyctiphanes</taxon>
    </lineage>
</organism>
<accession>A0AAV2SDQ5</accession>
<feature type="non-terminal residue" evidence="6">
    <location>
        <position position="1"/>
    </location>
</feature>
<dbReference type="PANTHER" id="PTHR19432">
    <property type="entry name" value="SUGAR TRANSPORTER"/>
    <property type="match status" value="1"/>
</dbReference>
<keyword evidence="7" id="KW-1185">Reference proteome</keyword>
<reference evidence="6 7" key="1">
    <citation type="submission" date="2024-05" db="EMBL/GenBank/DDBJ databases">
        <authorList>
            <person name="Wallberg A."/>
        </authorList>
    </citation>
    <scope>NUCLEOTIDE SEQUENCE [LARGE SCALE GENOMIC DNA]</scope>
</reference>
<dbReference type="EMBL" id="CAXKWB010065550">
    <property type="protein sequence ID" value="CAL4188923.1"/>
    <property type="molecule type" value="Genomic_DNA"/>
</dbReference>
<evidence type="ECO:0000256" key="3">
    <source>
        <dbReference type="ARBA" id="ARBA00022692"/>
    </source>
</evidence>
<dbReference type="Proteomes" id="UP001497623">
    <property type="component" value="Unassembled WGS sequence"/>
</dbReference>
<keyword evidence="3" id="KW-0812">Transmembrane</keyword>
<dbReference type="GO" id="GO:0008506">
    <property type="term" value="F:sucrose:proton symporter activity"/>
    <property type="evidence" value="ECO:0007669"/>
    <property type="project" value="TreeGrafter"/>
</dbReference>
<gene>
    <name evidence="6" type="ORF">MNOR_LOCUS36336</name>
</gene>
<evidence type="ECO:0000313" key="7">
    <source>
        <dbReference type="Proteomes" id="UP001497623"/>
    </source>
</evidence>
<evidence type="ECO:0000256" key="5">
    <source>
        <dbReference type="ARBA" id="ARBA00023136"/>
    </source>
</evidence>
<keyword evidence="5" id="KW-0472">Membrane</keyword>
<evidence type="ECO:0000313" key="6">
    <source>
        <dbReference type="EMBL" id="CAL4188923.1"/>
    </source>
</evidence>
<keyword evidence="4" id="KW-1133">Transmembrane helix</keyword>